<protein>
    <submittedName>
        <fullName evidence="2">Uncharacterized protein</fullName>
    </submittedName>
</protein>
<organism evidence="2 3">
    <name type="scientific">Ephemerocybe angulata</name>
    <dbReference type="NCBI Taxonomy" id="980116"/>
    <lineage>
        <taxon>Eukaryota</taxon>
        <taxon>Fungi</taxon>
        <taxon>Dikarya</taxon>
        <taxon>Basidiomycota</taxon>
        <taxon>Agaricomycotina</taxon>
        <taxon>Agaricomycetes</taxon>
        <taxon>Agaricomycetidae</taxon>
        <taxon>Agaricales</taxon>
        <taxon>Agaricineae</taxon>
        <taxon>Psathyrellaceae</taxon>
        <taxon>Ephemerocybe</taxon>
    </lineage>
</organism>
<accession>A0A8H5BZU1</accession>
<gene>
    <name evidence="2" type="ORF">D9611_005245</name>
</gene>
<evidence type="ECO:0000313" key="2">
    <source>
        <dbReference type="EMBL" id="KAF5332597.1"/>
    </source>
</evidence>
<evidence type="ECO:0000256" key="1">
    <source>
        <dbReference type="SAM" id="MobiDB-lite"/>
    </source>
</evidence>
<keyword evidence="3" id="KW-1185">Reference proteome</keyword>
<sequence length="192" mass="20901">MADAGDIAMADAQRKSKTHTDPHRVAAIKAMSAIQKAVENIDIFCRNSKRALKRRFPEMRAATTPPPSTAAAAAETSSNILVEVSDSDATTLSPSSTTAAAAETSTNILVEVSDDESLISEDDDSVATAAITSFKTDAKWPNKLVTLWIHAHTKKAKHESRWYGPSNKLFSYCFPSFDFYVAPQSPPKKLER</sequence>
<dbReference type="AlphaFoldDB" id="A0A8H5BZU1"/>
<feature type="region of interest" description="Disordered" evidence="1">
    <location>
        <begin position="1"/>
        <end position="22"/>
    </location>
</feature>
<dbReference type="OrthoDB" id="5362978at2759"/>
<feature type="compositionally biased region" description="Low complexity" evidence="1">
    <location>
        <begin position="1"/>
        <end position="11"/>
    </location>
</feature>
<dbReference type="Proteomes" id="UP000541558">
    <property type="component" value="Unassembled WGS sequence"/>
</dbReference>
<reference evidence="2 3" key="1">
    <citation type="journal article" date="2020" name="ISME J.">
        <title>Uncovering the hidden diversity of litter-decomposition mechanisms in mushroom-forming fungi.</title>
        <authorList>
            <person name="Floudas D."/>
            <person name="Bentzer J."/>
            <person name="Ahren D."/>
            <person name="Johansson T."/>
            <person name="Persson P."/>
            <person name="Tunlid A."/>
        </authorList>
    </citation>
    <scope>NUCLEOTIDE SEQUENCE [LARGE SCALE GENOMIC DNA]</scope>
    <source>
        <strain evidence="2 3">CBS 175.51</strain>
    </source>
</reference>
<proteinExistence type="predicted"/>
<comment type="caution">
    <text evidence="2">The sequence shown here is derived from an EMBL/GenBank/DDBJ whole genome shotgun (WGS) entry which is preliminary data.</text>
</comment>
<dbReference type="EMBL" id="JAACJK010000110">
    <property type="protein sequence ID" value="KAF5332597.1"/>
    <property type="molecule type" value="Genomic_DNA"/>
</dbReference>
<name>A0A8H5BZU1_9AGAR</name>
<feature type="compositionally biased region" description="Basic and acidic residues" evidence="1">
    <location>
        <begin position="12"/>
        <end position="22"/>
    </location>
</feature>
<evidence type="ECO:0000313" key="3">
    <source>
        <dbReference type="Proteomes" id="UP000541558"/>
    </source>
</evidence>